<evidence type="ECO:0000313" key="1">
    <source>
        <dbReference type="EMBL" id="AUV58301.1"/>
    </source>
</evidence>
<proteinExistence type="predicted"/>
<reference evidence="1" key="1">
    <citation type="submission" date="2018-01" db="EMBL/GenBank/DDBJ databases">
        <title>Draft genome sequence of Bandra megavirus.</title>
        <authorList>
            <person name="Chatterjee A."/>
            <person name="Yadav R."/>
            <person name="Kondabagil K."/>
        </authorList>
    </citation>
    <scope>NUCLEOTIDE SEQUENCE</scope>
    <source>
        <strain evidence="1">KK-1</strain>
    </source>
</reference>
<dbReference type="EMBL" id="MG779323">
    <property type="protein sequence ID" value="AUV58301.1"/>
    <property type="molecule type" value="Genomic_DNA"/>
</dbReference>
<protein>
    <submittedName>
        <fullName evidence="1">Uncharacterized protein</fullName>
    </submittedName>
</protein>
<organism evidence="1">
    <name type="scientific">Bandra megavirus</name>
    <dbReference type="NCBI Taxonomy" id="2071566"/>
    <lineage>
        <taxon>Viruses</taxon>
        <taxon>Varidnaviria</taxon>
        <taxon>Bamfordvirae</taxon>
        <taxon>Nucleocytoviricota</taxon>
        <taxon>Megaviricetes</taxon>
        <taxon>Imitervirales</taxon>
        <taxon>Mimiviridae</taxon>
        <taxon>Megamimivirinae</taxon>
        <taxon>Megavirus</taxon>
    </lineage>
</organism>
<name>A0A2K9V7W7_9VIRU</name>
<dbReference type="Gene3D" id="3.40.50.450">
    <property type="match status" value="1"/>
</dbReference>
<accession>A0A2K9V7W7</accession>
<sequence length="176" mass="19957">MTKLAIIGISGRNHNPNINHYNWMIDNAEIYIELILCQKSENITLVSGGSSWADHVAISLFLTGKFKGLHLYLPTHFNCSENKYINDYQGSMLNNLHTNFSKVIEINSLDQLSKAINNPNCITKIHKGFFQRNTKIANSCDCLVAFSFGDIPTGGTLDTWKKIKHNNKININLQWM</sequence>